<protein>
    <submittedName>
        <fullName evidence="14">Methyl-accepting chemotaxis protein</fullName>
    </submittedName>
</protein>
<dbReference type="InterPro" id="IPR004090">
    <property type="entry name" value="Chemotax_Me-accpt_rcpt"/>
</dbReference>
<name>A0A3D9INC4_9BACL</name>
<proteinExistence type="inferred from homology"/>
<keyword evidence="8 10" id="KW-0807">Transducer</keyword>
<comment type="caution">
    <text evidence="14">The sequence shown here is derived from an EMBL/GenBank/DDBJ whole genome shotgun (WGS) entry which is preliminary data.</text>
</comment>
<keyword evidence="6 11" id="KW-1133">Transmembrane helix</keyword>
<dbReference type="AlphaFoldDB" id="A0A3D9INC4"/>
<keyword evidence="2" id="KW-1003">Cell membrane</keyword>
<evidence type="ECO:0000256" key="8">
    <source>
        <dbReference type="ARBA" id="ARBA00023224"/>
    </source>
</evidence>
<dbReference type="PROSITE" id="PS50885">
    <property type="entry name" value="HAMP"/>
    <property type="match status" value="1"/>
</dbReference>
<dbReference type="PRINTS" id="PR00260">
    <property type="entry name" value="CHEMTRNSDUCR"/>
</dbReference>
<evidence type="ECO:0000256" key="9">
    <source>
        <dbReference type="ARBA" id="ARBA00029447"/>
    </source>
</evidence>
<dbReference type="Pfam" id="PF00015">
    <property type="entry name" value="MCPsignal"/>
    <property type="match status" value="1"/>
</dbReference>
<dbReference type="InterPro" id="IPR029151">
    <property type="entry name" value="Sensor-like_sf"/>
</dbReference>
<dbReference type="EMBL" id="QRDY01000004">
    <property type="protein sequence ID" value="RED63273.1"/>
    <property type="molecule type" value="Genomic_DNA"/>
</dbReference>
<dbReference type="InterPro" id="IPR004089">
    <property type="entry name" value="MCPsignal_dom"/>
</dbReference>
<dbReference type="SUPFAM" id="SSF58104">
    <property type="entry name" value="Methyl-accepting chemotaxis protein (MCP) signaling domain"/>
    <property type="match status" value="1"/>
</dbReference>
<dbReference type="Gene3D" id="1.10.287.950">
    <property type="entry name" value="Methyl-accepting chemotaxis protein"/>
    <property type="match status" value="1"/>
</dbReference>
<sequence length="562" mass="60795">MRNWSFGTKISLIVIGILLAFSTVIAYVAIGQMQNGIKAFAVEKARSDLELVNELLIYKYPGDWEIKGGSLFKGDTKMNGNSDIVDGIGNITGDTVTIFQADIRVATNVMKEGQRAVGTAVSEQINDAVLKKGENFYGEANVVGQIYQAAYQPIRNADGEIIGILYIGAPQNVINGIISSFIKNFTYVIGAAIIVSILLILWYIRRMKKRIGLISNAMENAGLGNFTTIIKDKTGDEIGKLGTSFNAFSPCWINSRRLVLISSEKVVASSKQLKTIGEQTTKESKQIIASIEQVAAGAEIQTSSTEENLKAMEEVSIGIQRIAENASSISESALISKVQAETGGEYVHKTVQQMNAINHSVQETDNLIKLLDDKSRAIAEILQNIRAISGQTNILALNAAIEAVRAGEQGRGFAIVSQEVRKLAEQSGLSSDRIADLIQEMTSDMKRSIDAMAQVIREVRTGIDFAHELDRNFNQIVHSNVRISSQIEEMAGTAEQISAGVQEITASVSEIARIANVTSSSSHRVVASSTEQLGAIEQIGSSSASLSEVSNELQKSLAKFKI</sequence>
<dbReference type="SMART" id="SM00304">
    <property type="entry name" value="HAMP"/>
    <property type="match status" value="1"/>
</dbReference>
<keyword evidence="3" id="KW-0488">Methylation</keyword>
<evidence type="ECO:0000313" key="15">
    <source>
        <dbReference type="Proteomes" id="UP000256869"/>
    </source>
</evidence>
<dbReference type="Pfam" id="PF00672">
    <property type="entry name" value="HAMP"/>
    <property type="match status" value="1"/>
</dbReference>
<evidence type="ECO:0000256" key="6">
    <source>
        <dbReference type="ARBA" id="ARBA00022989"/>
    </source>
</evidence>
<dbReference type="InterPro" id="IPR003660">
    <property type="entry name" value="HAMP_dom"/>
</dbReference>
<evidence type="ECO:0000259" key="12">
    <source>
        <dbReference type="PROSITE" id="PS50111"/>
    </source>
</evidence>
<feature type="transmembrane region" description="Helical" evidence="11">
    <location>
        <begin position="185"/>
        <end position="204"/>
    </location>
</feature>
<evidence type="ECO:0000256" key="11">
    <source>
        <dbReference type="SAM" id="Phobius"/>
    </source>
</evidence>
<dbReference type="GO" id="GO:0006935">
    <property type="term" value="P:chemotaxis"/>
    <property type="evidence" value="ECO:0007669"/>
    <property type="project" value="UniProtKB-KW"/>
</dbReference>
<evidence type="ECO:0000256" key="3">
    <source>
        <dbReference type="ARBA" id="ARBA00022481"/>
    </source>
</evidence>
<dbReference type="InterPro" id="IPR033463">
    <property type="entry name" value="sCache_3"/>
</dbReference>
<evidence type="ECO:0000256" key="7">
    <source>
        <dbReference type="ARBA" id="ARBA00023136"/>
    </source>
</evidence>
<evidence type="ECO:0000256" key="10">
    <source>
        <dbReference type="PROSITE-ProRule" id="PRU00284"/>
    </source>
</evidence>
<comment type="similarity">
    <text evidence="9">Belongs to the methyl-accepting chemotaxis (MCP) protein family.</text>
</comment>
<feature type="domain" description="HAMP" evidence="13">
    <location>
        <begin position="205"/>
        <end position="248"/>
    </location>
</feature>
<keyword evidence="7 11" id="KW-0472">Membrane</keyword>
<dbReference type="Proteomes" id="UP000256869">
    <property type="component" value="Unassembled WGS sequence"/>
</dbReference>
<dbReference type="OrthoDB" id="9814363at2"/>
<dbReference type="GO" id="GO:0005886">
    <property type="term" value="C:plasma membrane"/>
    <property type="evidence" value="ECO:0007669"/>
    <property type="project" value="UniProtKB-SubCell"/>
</dbReference>
<evidence type="ECO:0000313" key="14">
    <source>
        <dbReference type="EMBL" id="RED63273.1"/>
    </source>
</evidence>
<keyword evidence="15" id="KW-1185">Reference proteome</keyword>
<evidence type="ECO:0000256" key="5">
    <source>
        <dbReference type="ARBA" id="ARBA00022692"/>
    </source>
</evidence>
<keyword evidence="4" id="KW-0145">Chemotaxis</keyword>
<evidence type="ECO:0000256" key="4">
    <source>
        <dbReference type="ARBA" id="ARBA00022500"/>
    </source>
</evidence>
<dbReference type="SMART" id="SM00283">
    <property type="entry name" value="MA"/>
    <property type="match status" value="1"/>
</dbReference>
<comment type="subcellular location">
    <subcellularLocation>
        <location evidence="1">Cell membrane</location>
        <topology evidence="1">Multi-pass membrane protein</topology>
    </subcellularLocation>
</comment>
<gene>
    <name evidence="14" type="ORF">DFP95_104267</name>
</gene>
<dbReference type="GO" id="GO:0004888">
    <property type="term" value="F:transmembrane signaling receptor activity"/>
    <property type="evidence" value="ECO:0007669"/>
    <property type="project" value="InterPro"/>
</dbReference>
<dbReference type="PROSITE" id="PS50111">
    <property type="entry name" value="CHEMOTAXIS_TRANSDUC_2"/>
    <property type="match status" value="1"/>
</dbReference>
<dbReference type="CDD" id="cd06225">
    <property type="entry name" value="HAMP"/>
    <property type="match status" value="1"/>
</dbReference>
<dbReference type="SUPFAM" id="SSF103190">
    <property type="entry name" value="Sensory domain-like"/>
    <property type="match status" value="1"/>
</dbReference>
<accession>A0A3D9INC4</accession>
<evidence type="ECO:0000256" key="1">
    <source>
        <dbReference type="ARBA" id="ARBA00004651"/>
    </source>
</evidence>
<feature type="domain" description="Methyl-accepting transducer" evidence="12">
    <location>
        <begin position="276"/>
        <end position="512"/>
    </location>
</feature>
<dbReference type="PANTHER" id="PTHR32089">
    <property type="entry name" value="METHYL-ACCEPTING CHEMOTAXIS PROTEIN MCPB"/>
    <property type="match status" value="1"/>
</dbReference>
<dbReference type="RefSeq" id="WP_115992552.1">
    <property type="nucleotide sequence ID" value="NZ_QRDY01000004.1"/>
</dbReference>
<evidence type="ECO:0000256" key="2">
    <source>
        <dbReference type="ARBA" id="ARBA00022475"/>
    </source>
</evidence>
<dbReference type="GO" id="GO:0007165">
    <property type="term" value="P:signal transduction"/>
    <property type="evidence" value="ECO:0007669"/>
    <property type="project" value="UniProtKB-KW"/>
</dbReference>
<dbReference type="CDD" id="cd11386">
    <property type="entry name" value="MCP_signal"/>
    <property type="match status" value="1"/>
</dbReference>
<organism evidence="14 15">
    <name type="scientific">Cohnella lupini</name>
    <dbReference type="NCBI Taxonomy" id="1294267"/>
    <lineage>
        <taxon>Bacteria</taxon>
        <taxon>Bacillati</taxon>
        <taxon>Bacillota</taxon>
        <taxon>Bacilli</taxon>
        <taxon>Bacillales</taxon>
        <taxon>Paenibacillaceae</taxon>
        <taxon>Cohnella</taxon>
    </lineage>
</organism>
<dbReference type="Pfam" id="PF17202">
    <property type="entry name" value="sCache_3_3"/>
    <property type="match status" value="1"/>
</dbReference>
<dbReference type="PANTHER" id="PTHR32089:SF114">
    <property type="entry name" value="METHYL-ACCEPTING CHEMOTAXIS PROTEIN MCPB"/>
    <property type="match status" value="1"/>
</dbReference>
<dbReference type="Gene3D" id="6.10.340.10">
    <property type="match status" value="1"/>
</dbReference>
<evidence type="ECO:0000259" key="13">
    <source>
        <dbReference type="PROSITE" id="PS50885"/>
    </source>
</evidence>
<keyword evidence="5 11" id="KW-0812">Transmembrane</keyword>
<reference evidence="14 15" key="1">
    <citation type="submission" date="2018-07" db="EMBL/GenBank/DDBJ databases">
        <title>Genomic Encyclopedia of Type Strains, Phase III (KMG-III): the genomes of soil and plant-associated and newly described type strains.</title>
        <authorList>
            <person name="Whitman W."/>
        </authorList>
    </citation>
    <scope>NUCLEOTIDE SEQUENCE [LARGE SCALE GENOMIC DNA]</scope>
    <source>
        <strain evidence="14 15">CECT 8236</strain>
    </source>
</reference>